<evidence type="ECO:0000259" key="8">
    <source>
        <dbReference type="Pfam" id="PF04377"/>
    </source>
</evidence>
<sequence length="602" mass="69756">MQSIVEYLGPSSGGRCGYCKEEESTKSSIGIWAHRLTVQHYNDILDRGMRRSGRYIYKPIISETCCPQYTIRLDVHKFNLSRTQKRVLRRMNDFLLYDIKPKKSEGEEDLEIRIKHTVSESGTLGNNTGGSVAPSVWSSNSGAVKEDATSGHDEIENNTKPKREPGHKKKIMRRKRAFERMRAKAIDVEEFMKKRAEKEQSRRRTLESFLLPYDEKKFKHRLEIRLVKLLSREFETTVDESFAVFEKYQTIIHKDDHCSRRGYLNFLANSPLFHEEDLSSSPKSVDLGSYHQQYVLDGRIIAVGVIDILPRCLSAKYFYYDPEFSFLSLGTYAALREIAFTLELAKERPELHFYYMGYYIDSCPKMRYKGRFRPSDLLCDHSFTWVPLDECVRRLRASGEKAIAFAPDRPAPEQVDVDSSVDLGSYHQQYVLDGRIIAVGVIDILPRCLSAKYFYYDPEFSFLSLGTYAALREIAFTLELAKERPELHFYYMGYYIDSCPKMRYKGRFRPSDLLCDHSFTWVPLDECVRRLRASGEKAIAFAPDRPAPEQVDVDSVCCLFKMCAMPYAVLKTHPEFTEKEDFMEEYAQLVGPIAKEILLIRA</sequence>
<comment type="catalytic activity">
    <reaction evidence="5">
        <text>an N-terminal L-alpha-aminoacyl-[protein] + L-arginyl-tRNA(Arg) = an N-terminal L-arginyl-L-aminoacyl-[protein] + tRNA(Arg) + H(+)</text>
        <dbReference type="Rhea" id="RHEA:10208"/>
        <dbReference type="Rhea" id="RHEA-COMP:9658"/>
        <dbReference type="Rhea" id="RHEA-COMP:9673"/>
        <dbReference type="Rhea" id="RHEA-COMP:10636"/>
        <dbReference type="Rhea" id="RHEA-COMP:10638"/>
        <dbReference type="ChEBI" id="CHEBI:15378"/>
        <dbReference type="ChEBI" id="CHEBI:78442"/>
        <dbReference type="ChEBI" id="CHEBI:78513"/>
        <dbReference type="ChEBI" id="CHEBI:78597"/>
        <dbReference type="ChEBI" id="CHEBI:83562"/>
        <dbReference type="EC" id="2.3.2.8"/>
    </reaction>
</comment>
<evidence type="ECO:0000256" key="2">
    <source>
        <dbReference type="ARBA" id="ARBA00022679"/>
    </source>
</evidence>
<evidence type="ECO:0000259" key="7">
    <source>
        <dbReference type="Pfam" id="PF04376"/>
    </source>
</evidence>
<dbReference type="EMBL" id="JPKZ01001873">
    <property type="protein sequence ID" value="KHN79731.1"/>
    <property type="molecule type" value="Genomic_DNA"/>
</dbReference>
<dbReference type="OrthoDB" id="74183at2759"/>
<organism evidence="9 10">
    <name type="scientific">Toxocara canis</name>
    <name type="common">Canine roundworm</name>
    <dbReference type="NCBI Taxonomy" id="6265"/>
    <lineage>
        <taxon>Eukaryota</taxon>
        <taxon>Metazoa</taxon>
        <taxon>Ecdysozoa</taxon>
        <taxon>Nematoda</taxon>
        <taxon>Chromadorea</taxon>
        <taxon>Rhabditida</taxon>
        <taxon>Spirurina</taxon>
        <taxon>Ascaridomorpha</taxon>
        <taxon>Ascaridoidea</taxon>
        <taxon>Toxocaridae</taxon>
        <taxon>Toxocara</taxon>
    </lineage>
</organism>
<evidence type="ECO:0000256" key="1">
    <source>
        <dbReference type="ARBA" id="ARBA00009991"/>
    </source>
</evidence>
<feature type="domain" description="N-end rule aminoacyl transferase C-terminal" evidence="8">
    <location>
        <begin position="423"/>
        <end position="515"/>
    </location>
</feature>
<comment type="caution">
    <text evidence="9">The sequence shown here is derived from an EMBL/GenBank/DDBJ whole genome shotgun (WGS) entry which is preliminary data.</text>
</comment>
<dbReference type="PANTHER" id="PTHR21367:SF1">
    <property type="entry name" value="ARGINYL-TRNA--PROTEIN TRANSFERASE 1"/>
    <property type="match status" value="1"/>
</dbReference>
<dbReference type="Pfam" id="PF04376">
    <property type="entry name" value="ATE_N"/>
    <property type="match status" value="1"/>
</dbReference>
<comment type="similarity">
    <text evidence="1 5">Belongs to the R-transferase family.</text>
</comment>
<reference evidence="9 10" key="1">
    <citation type="submission" date="2014-11" db="EMBL/GenBank/DDBJ databases">
        <title>Genetic blueprint of the zoonotic pathogen Toxocara canis.</title>
        <authorList>
            <person name="Zhu X.-Q."/>
            <person name="Korhonen P.K."/>
            <person name="Cai H."/>
            <person name="Young N.D."/>
            <person name="Nejsum P."/>
            <person name="von Samson-Himmelstjerna G."/>
            <person name="Boag P.R."/>
            <person name="Tan P."/>
            <person name="Li Q."/>
            <person name="Min J."/>
            <person name="Yang Y."/>
            <person name="Wang X."/>
            <person name="Fang X."/>
            <person name="Hall R.S."/>
            <person name="Hofmann A."/>
            <person name="Sternberg P.W."/>
            <person name="Jex A.R."/>
            <person name="Gasser R.B."/>
        </authorList>
    </citation>
    <scope>NUCLEOTIDE SEQUENCE [LARGE SCALE GENOMIC DNA]</scope>
    <source>
        <strain evidence="9">PN_DK_2014</strain>
    </source>
</reference>
<dbReference type="PIRSF" id="PIRSF037207">
    <property type="entry name" value="ATE1_euk"/>
    <property type="match status" value="1"/>
</dbReference>
<evidence type="ECO:0000256" key="6">
    <source>
        <dbReference type="SAM" id="MobiDB-lite"/>
    </source>
</evidence>
<evidence type="ECO:0000313" key="10">
    <source>
        <dbReference type="Proteomes" id="UP000031036"/>
    </source>
</evidence>
<dbReference type="GO" id="GO:0004057">
    <property type="term" value="F:arginyl-tRNA--protein transferase activity"/>
    <property type="evidence" value="ECO:0007669"/>
    <property type="project" value="UniProtKB-EC"/>
</dbReference>
<keyword evidence="4 5" id="KW-0012">Acyltransferase</keyword>
<dbReference type="STRING" id="6265.A0A0B2V8G3"/>
<feature type="domain" description="N-end aminoacyl transferase N-terminal" evidence="7">
    <location>
        <begin position="15"/>
        <end position="86"/>
    </location>
</feature>
<dbReference type="InterPro" id="IPR016181">
    <property type="entry name" value="Acyl_CoA_acyltransferase"/>
</dbReference>
<gene>
    <name evidence="9" type="primary">ATE1</name>
    <name evidence="9" type="ORF">Tcan_05527</name>
</gene>
<evidence type="ECO:0000256" key="3">
    <source>
        <dbReference type="ARBA" id="ARBA00022786"/>
    </source>
</evidence>
<dbReference type="SUPFAM" id="SSF55729">
    <property type="entry name" value="Acyl-CoA N-acyltransferases (Nat)"/>
    <property type="match status" value="2"/>
</dbReference>
<dbReference type="Proteomes" id="UP000031036">
    <property type="component" value="Unassembled WGS sequence"/>
</dbReference>
<evidence type="ECO:0000313" key="9">
    <source>
        <dbReference type="EMBL" id="KHN79731.1"/>
    </source>
</evidence>
<accession>A0A0B2V8G3</accession>
<dbReference type="InterPro" id="IPR017137">
    <property type="entry name" value="Arg-tRNA-P_Trfase_1_euk"/>
</dbReference>
<dbReference type="InterPro" id="IPR007471">
    <property type="entry name" value="N-end_Aminoacyl_Trfase_N"/>
</dbReference>
<keyword evidence="3 5" id="KW-0833">Ubl conjugation pathway</keyword>
<feature type="compositionally biased region" description="Basic and acidic residues" evidence="6">
    <location>
        <begin position="144"/>
        <end position="164"/>
    </location>
</feature>
<dbReference type="AlphaFoldDB" id="A0A0B2V8G3"/>
<feature type="compositionally biased region" description="Polar residues" evidence="6">
    <location>
        <begin position="120"/>
        <end position="142"/>
    </location>
</feature>
<comment type="function">
    <text evidence="5">Involved in the post-translational conjugation of arginine to the N-terminal aspartate or glutamate of a protein. This arginylation is required for degradation of the protein via the ubiquitin pathway.</text>
</comment>
<feature type="domain" description="N-end rule aminoacyl transferase C-terminal" evidence="8">
    <location>
        <begin position="240"/>
        <end position="379"/>
    </location>
</feature>
<dbReference type="OMA" id="SDRMVYS"/>
<evidence type="ECO:0000256" key="5">
    <source>
        <dbReference type="PIRNR" id="PIRNR037207"/>
    </source>
</evidence>
<evidence type="ECO:0000256" key="4">
    <source>
        <dbReference type="ARBA" id="ARBA00023315"/>
    </source>
</evidence>
<keyword evidence="10" id="KW-1185">Reference proteome</keyword>
<keyword evidence="2 5" id="KW-0808">Transferase</keyword>
<protein>
    <recommendedName>
        <fullName evidence="5">Arginyl-tRNA--protein transferase 1</fullName>
        <shortName evidence="5">Arginyltransferase 1</shortName>
        <shortName evidence="5">R-transferase 1</shortName>
        <ecNumber evidence="5">2.3.2.8</ecNumber>
    </recommendedName>
    <alternativeName>
        <fullName evidence="5">Arginine-tRNA--protein transferase 1</fullName>
    </alternativeName>
</protein>
<dbReference type="InterPro" id="IPR030700">
    <property type="entry name" value="N-end_Aminoacyl_Trfase"/>
</dbReference>
<proteinExistence type="inferred from homology"/>
<dbReference type="EC" id="2.3.2.8" evidence="5"/>
<dbReference type="Pfam" id="PF04377">
    <property type="entry name" value="ATE_C"/>
    <property type="match status" value="2"/>
</dbReference>
<name>A0A0B2V8G3_TOXCA</name>
<dbReference type="InterPro" id="IPR007472">
    <property type="entry name" value="N-end_Aminoacyl_Trfase_C"/>
</dbReference>
<dbReference type="GO" id="GO:0005737">
    <property type="term" value="C:cytoplasm"/>
    <property type="evidence" value="ECO:0007669"/>
    <property type="project" value="TreeGrafter"/>
</dbReference>
<dbReference type="PANTHER" id="PTHR21367">
    <property type="entry name" value="ARGININE-TRNA-PROTEIN TRANSFERASE 1"/>
    <property type="match status" value="1"/>
</dbReference>
<feature type="region of interest" description="Disordered" evidence="6">
    <location>
        <begin position="120"/>
        <end position="172"/>
    </location>
</feature>